<evidence type="ECO:0000256" key="2">
    <source>
        <dbReference type="ARBA" id="ARBA00022884"/>
    </source>
</evidence>
<dbReference type="PROSITE" id="PS50072">
    <property type="entry name" value="CSA_PPIASE_2"/>
    <property type="match status" value="1"/>
</dbReference>
<dbReference type="GO" id="GO:0005634">
    <property type="term" value="C:nucleus"/>
    <property type="evidence" value="ECO:0007669"/>
    <property type="project" value="UniProtKB-SubCell"/>
</dbReference>
<dbReference type="GO" id="GO:0003755">
    <property type="term" value="F:peptidyl-prolyl cis-trans isomerase activity"/>
    <property type="evidence" value="ECO:0007669"/>
    <property type="project" value="UniProtKB-UniRule"/>
</dbReference>
<comment type="function">
    <text evidence="4">PPIases accelerate the folding of proteins. It catalyzes the cis-trans isomerization of proline imidic peptide bonds in oligopeptides.</text>
</comment>
<feature type="domain" description="PPIase cyclophilin-type" evidence="5">
    <location>
        <begin position="6"/>
        <end position="108"/>
    </location>
</feature>
<keyword evidence="7" id="KW-1185">Reference proteome</keyword>
<dbReference type="PRINTS" id="PR00153">
    <property type="entry name" value="CSAPPISMRASE"/>
</dbReference>
<evidence type="ECO:0000259" key="5">
    <source>
        <dbReference type="PROSITE" id="PS50072"/>
    </source>
</evidence>
<gene>
    <name evidence="6" type="ORF">CBR_g2920</name>
</gene>
<evidence type="ECO:0000313" key="6">
    <source>
        <dbReference type="EMBL" id="GBG68377.1"/>
    </source>
</evidence>
<protein>
    <recommendedName>
        <fullName evidence="4">Peptidyl-prolyl cis-trans isomerase</fullName>
        <shortName evidence="4">PPIase</shortName>
        <ecNumber evidence="4">5.2.1.8</ecNumber>
    </recommendedName>
</protein>
<dbReference type="InterPro" id="IPR029000">
    <property type="entry name" value="Cyclophilin-like_dom_sf"/>
</dbReference>
<dbReference type="EMBL" id="BFEA01000099">
    <property type="protein sequence ID" value="GBG68377.1"/>
    <property type="molecule type" value="Genomic_DNA"/>
</dbReference>
<dbReference type="Gene3D" id="2.40.100.10">
    <property type="entry name" value="Cyclophilin-like"/>
    <property type="match status" value="1"/>
</dbReference>
<dbReference type="SUPFAM" id="SSF50891">
    <property type="entry name" value="Cyclophilin-like"/>
    <property type="match status" value="1"/>
</dbReference>
<evidence type="ECO:0000313" key="7">
    <source>
        <dbReference type="Proteomes" id="UP000265515"/>
    </source>
</evidence>
<dbReference type="GO" id="GO:0003723">
    <property type="term" value="F:RNA binding"/>
    <property type="evidence" value="ECO:0007669"/>
    <property type="project" value="UniProtKB-KW"/>
</dbReference>
<comment type="similarity">
    <text evidence="4">Belongs to the cyclophilin-type PPIase family.</text>
</comment>
<keyword evidence="4" id="KW-0697">Rotamase</keyword>
<reference evidence="6 7" key="1">
    <citation type="journal article" date="2018" name="Cell">
        <title>The Chara Genome: Secondary Complexity and Implications for Plant Terrestrialization.</title>
        <authorList>
            <person name="Nishiyama T."/>
            <person name="Sakayama H."/>
            <person name="Vries J.D."/>
            <person name="Buschmann H."/>
            <person name="Saint-Marcoux D."/>
            <person name="Ullrich K.K."/>
            <person name="Haas F.B."/>
            <person name="Vanderstraeten L."/>
            <person name="Becker D."/>
            <person name="Lang D."/>
            <person name="Vosolsobe S."/>
            <person name="Rombauts S."/>
            <person name="Wilhelmsson P.K.I."/>
            <person name="Janitza P."/>
            <person name="Kern R."/>
            <person name="Heyl A."/>
            <person name="Rumpler F."/>
            <person name="Villalobos L.I.A.C."/>
            <person name="Clay J.M."/>
            <person name="Skokan R."/>
            <person name="Toyoda A."/>
            <person name="Suzuki Y."/>
            <person name="Kagoshima H."/>
            <person name="Schijlen E."/>
            <person name="Tajeshwar N."/>
            <person name="Catarino B."/>
            <person name="Hetherington A.J."/>
            <person name="Saltykova A."/>
            <person name="Bonnot C."/>
            <person name="Breuninger H."/>
            <person name="Symeonidi A."/>
            <person name="Radhakrishnan G.V."/>
            <person name="Van Nieuwerburgh F."/>
            <person name="Deforce D."/>
            <person name="Chang C."/>
            <person name="Karol K.G."/>
            <person name="Hedrich R."/>
            <person name="Ulvskov P."/>
            <person name="Glockner G."/>
            <person name="Delwiche C.F."/>
            <person name="Petrasek J."/>
            <person name="Van de Peer Y."/>
            <person name="Friml J."/>
            <person name="Beilby M."/>
            <person name="Dolan L."/>
            <person name="Kohara Y."/>
            <person name="Sugano S."/>
            <person name="Fujiyama A."/>
            <person name="Delaux P.-M."/>
            <person name="Quint M."/>
            <person name="TheiBen G."/>
            <person name="Hagemann M."/>
            <person name="Harholt J."/>
            <person name="Dunand C."/>
            <person name="Zachgo S."/>
            <person name="Langdale J."/>
            <person name="Maumus F."/>
            <person name="Straeten D.V.D."/>
            <person name="Gould S.B."/>
            <person name="Rensing S.A."/>
        </authorList>
    </citation>
    <scope>NUCLEOTIDE SEQUENCE [LARGE SCALE GENOMIC DNA]</scope>
    <source>
        <strain evidence="6 7">S276</strain>
    </source>
</reference>
<evidence type="ECO:0000256" key="4">
    <source>
        <dbReference type="RuleBase" id="RU363019"/>
    </source>
</evidence>
<accession>A0A388KEE5</accession>
<comment type="catalytic activity">
    <reaction evidence="4">
        <text>[protein]-peptidylproline (omega=180) = [protein]-peptidylproline (omega=0)</text>
        <dbReference type="Rhea" id="RHEA:16237"/>
        <dbReference type="Rhea" id="RHEA-COMP:10747"/>
        <dbReference type="Rhea" id="RHEA-COMP:10748"/>
        <dbReference type="ChEBI" id="CHEBI:83833"/>
        <dbReference type="ChEBI" id="CHEBI:83834"/>
        <dbReference type="EC" id="5.2.1.8"/>
    </reaction>
</comment>
<dbReference type="AlphaFoldDB" id="A0A388KEE5"/>
<dbReference type="Pfam" id="PF00160">
    <property type="entry name" value="Pro_isomerase"/>
    <property type="match status" value="1"/>
</dbReference>
<comment type="subcellular location">
    <subcellularLocation>
        <location evidence="1">Nucleus</location>
    </subcellularLocation>
</comment>
<keyword evidence="2" id="KW-0694">RNA-binding</keyword>
<keyword evidence="4" id="KW-0413">Isomerase</keyword>
<dbReference type="EC" id="5.2.1.8" evidence="4"/>
<dbReference type="OrthoDB" id="2083at2759"/>
<dbReference type="PANTHER" id="PTHR45843:SF1">
    <property type="entry name" value="PEPTIDYL-PROLYL CIS-TRANS ISOMERASE-LIKE 4"/>
    <property type="match status" value="1"/>
</dbReference>
<proteinExistence type="inferred from homology"/>
<evidence type="ECO:0000256" key="3">
    <source>
        <dbReference type="ARBA" id="ARBA00023242"/>
    </source>
</evidence>
<dbReference type="InterPro" id="IPR002130">
    <property type="entry name" value="Cyclophilin-type_PPIase_dom"/>
</dbReference>
<evidence type="ECO:0000256" key="1">
    <source>
        <dbReference type="ARBA" id="ARBA00004123"/>
    </source>
</evidence>
<comment type="caution">
    <text evidence="6">The sequence shown here is derived from an EMBL/GenBank/DDBJ whole genome shotgun (WGS) entry which is preliminary data.</text>
</comment>
<keyword evidence="3" id="KW-0539">Nucleus</keyword>
<dbReference type="InterPro" id="IPR035542">
    <property type="entry name" value="CRIP"/>
</dbReference>
<name>A0A388KEE5_CHABU</name>
<dbReference type="Proteomes" id="UP000265515">
    <property type="component" value="Unassembled WGS sequence"/>
</dbReference>
<dbReference type="PANTHER" id="PTHR45843">
    <property type="entry name" value="PEPTIDYL-PROLYL CIS-TRANS ISOMERASE-LIKE 4"/>
    <property type="match status" value="1"/>
</dbReference>
<sequence length="116" mass="13118">MAVLLETSVGEMVVDLFVDECPMTCKNFLKLCKIKYYHNCLFHTIQKDFLVQTGDPTNTGTGGDSMYKFLYGDQARFFDDEIRPKLKHNKVGTVAMASAGENLNASQVRDNKKNEQ</sequence>
<dbReference type="OMA" id="RINHAVI"/>
<organism evidence="6 7">
    <name type="scientific">Chara braunii</name>
    <name type="common">Braun's stonewort</name>
    <dbReference type="NCBI Taxonomy" id="69332"/>
    <lineage>
        <taxon>Eukaryota</taxon>
        <taxon>Viridiplantae</taxon>
        <taxon>Streptophyta</taxon>
        <taxon>Charophyceae</taxon>
        <taxon>Charales</taxon>
        <taxon>Characeae</taxon>
        <taxon>Chara</taxon>
    </lineage>
</organism>
<dbReference type="STRING" id="69332.A0A388KEE5"/>
<dbReference type="Gramene" id="GBG68377">
    <property type="protein sequence ID" value="GBG68377"/>
    <property type="gene ID" value="CBR_g2920"/>
</dbReference>